<sequence length="952" mass="103840">MAPPKKSTKANAQHDLRSFFGSAKSLGTAGSPQKVHARTRSEGVDLDTPSIHATSSKQTIEISGDEAPLSPTKKPTRAMRGKSDVPTPALKRRAKRILLSSDEEDVKDATPPPKKKPAITSTSTEPKPRSTQTPLRKGRLKKKAKVSESSAEDEKEDSDADFMQVDEEEVVKRAPTKAKAHAKPVNPASSRTAKVEEKSKVTPAKEESKDQEDGKQRPKFNWAAAKAARMAGPSHPGSKPVPPAAAPDCLAGLSFVFTGELSSFSREDAIDIAKRFCGRVVGQPSSKTDYVVLGDNAGPSKLAAIKKHNLKTISEDEFLNLIATRKGPGNGKGLSAKEKKKKDKEEKAIRDSAKEMEAREKAAGAAKSGVARGAKAIDPKTQLWTERYAPQTLKEICGNKGQVEKLQQWLNDWSDSLKANFKKPGKNGMNNFRGVMITGPPGIGKTTSAHLCAKLAGFTPIELNASDARSKKLVESSTNIHNTSLDGWMGGGERTNAAGIVITDRSCLIMDEVDGMSAGDRGGVGALAALIRKTKIPIICIANDRSAPKMRPLVNGTFGLPFRKPDAAQIRSRIMTIIFKETMQIPANVVDELITGVGSDIRQVLNMLSTWKLHNDTMDYEEGKMLAKANEKYTVLTPFNVIQKILGPYMFSATSRDTLNDKIELYFHDYSFVPLFIQENYLKTHPSRVRDMNGPRKDLMQLKLMEKASESLSDGDLVDSLIHGPEQHWTLMPTHAVLSTVRPSSFLYGPGSGYGGPNAMTFPQWLGQNSKQNKLSRALGDVQIRMRLKVSGDKSEIRLSYLPAMFPLLVKPLMDQGSSAVDDVITSMDDYYVSRDDWDTIVELGLGEQKDDVVLKKIATATKTALTKKYNSRDHPIPFHKAQDLGRVPKKLAGGPAPDLEEAFDMDDAVDDVDDEKKVDDPDDIKHDSLIQEAGTKKMAATKGKGAAKGKK</sequence>
<protein>
    <submittedName>
        <fullName evidence="1">Replication factor RFC1 C terminal domain-containing protein</fullName>
    </submittedName>
</protein>
<proteinExistence type="predicted"/>
<keyword evidence="2" id="KW-1185">Reference proteome</keyword>
<reference evidence="1" key="1">
    <citation type="submission" date="2021-03" db="EMBL/GenBank/DDBJ databases">
        <title>Evolutionary priming and transition to the ectomycorrhizal habit in an iconic lineage of mushroom-forming fungi: is preadaptation a requirement?</title>
        <authorList>
            <consortium name="DOE Joint Genome Institute"/>
            <person name="Looney B.P."/>
            <person name="Miyauchi S."/>
            <person name="Morin E."/>
            <person name="Drula E."/>
            <person name="Courty P.E."/>
            <person name="Chicoki N."/>
            <person name="Fauchery L."/>
            <person name="Kohler A."/>
            <person name="Kuo A."/>
            <person name="LaButti K."/>
            <person name="Pangilinan J."/>
            <person name="Lipzen A."/>
            <person name="Riley R."/>
            <person name="Andreopoulos W."/>
            <person name="He G."/>
            <person name="Johnson J."/>
            <person name="Barry K.W."/>
            <person name="Grigoriev I.V."/>
            <person name="Nagy L."/>
            <person name="Hibbett D."/>
            <person name="Henrissat B."/>
            <person name="Matheny P.B."/>
            <person name="Labbe J."/>
            <person name="Martin A.F."/>
        </authorList>
    </citation>
    <scope>NUCLEOTIDE SEQUENCE</scope>
    <source>
        <strain evidence="1">BPL698</strain>
    </source>
</reference>
<evidence type="ECO:0000313" key="1">
    <source>
        <dbReference type="EMBL" id="KAI9512739.1"/>
    </source>
</evidence>
<dbReference type="EMBL" id="JAGFNK010000006">
    <property type="protein sequence ID" value="KAI9512739.1"/>
    <property type="molecule type" value="Genomic_DNA"/>
</dbReference>
<name>A0ACC0UNS7_9AGAM</name>
<dbReference type="Proteomes" id="UP001207468">
    <property type="component" value="Unassembled WGS sequence"/>
</dbReference>
<organism evidence="1 2">
    <name type="scientific">Russula earlei</name>
    <dbReference type="NCBI Taxonomy" id="71964"/>
    <lineage>
        <taxon>Eukaryota</taxon>
        <taxon>Fungi</taxon>
        <taxon>Dikarya</taxon>
        <taxon>Basidiomycota</taxon>
        <taxon>Agaricomycotina</taxon>
        <taxon>Agaricomycetes</taxon>
        <taxon>Russulales</taxon>
        <taxon>Russulaceae</taxon>
        <taxon>Russula</taxon>
    </lineage>
</organism>
<gene>
    <name evidence="1" type="ORF">F5148DRAFT_1161270</name>
</gene>
<accession>A0ACC0UNS7</accession>
<evidence type="ECO:0000313" key="2">
    <source>
        <dbReference type="Proteomes" id="UP001207468"/>
    </source>
</evidence>
<comment type="caution">
    <text evidence="1">The sequence shown here is derived from an EMBL/GenBank/DDBJ whole genome shotgun (WGS) entry which is preliminary data.</text>
</comment>